<name>A0ACD5IDU9_9PROT</name>
<dbReference type="Proteomes" id="UP001196097">
    <property type="component" value="Chromosome"/>
</dbReference>
<organism evidence="1 2">
    <name type="scientific">Acidithiobacillus ferruginosus</name>
    <dbReference type="NCBI Taxonomy" id="3063951"/>
    <lineage>
        <taxon>Bacteria</taxon>
        <taxon>Pseudomonadati</taxon>
        <taxon>Pseudomonadota</taxon>
        <taxon>Acidithiobacillia</taxon>
        <taxon>Acidithiobacillales</taxon>
        <taxon>Acidithiobacillaceae</taxon>
        <taxon>Acidithiobacillus</taxon>
    </lineage>
</organism>
<dbReference type="EMBL" id="CP130946">
    <property type="protein sequence ID" value="XRP71740.1"/>
    <property type="molecule type" value="Genomic_DNA"/>
</dbReference>
<reference evidence="1 2" key="1">
    <citation type="journal article" date="2021" name="ISME J.">
        <title>Genomic evolution of the class Acidithiobacillia: deep-branching Proteobacteria living in extreme acidic conditions.</title>
        <authorList>
            <person name="Moya-Beltran A."/>
            <person name="Beard S."/>
            <person name="Rojas-Villalobos C."/>
            <person name="Issotta F."/>
            <person name="Gallardo Y."/>
            <person name="Ulloa R."/>
            <person name="Giaveno A."/>
            <person name="Degli Esposti M."/>
            <person name="Johnson D.B."/>
            <person name="Quatrini R."/>
        </authorList>
    </citation>
    <scope>NUCLEOTIDE SEQUENCE [LARGE SCALE GENOMIC DNA]</scope>
    <source>
        <strain evidence="1 2">CF3</strain>
    </source>
</reference>
<accession>A0ACD5IDU9</accession>
<evidence type="ECO:0000313" key="1">
    <source>
        <dbReference type="EMBL" id="XRP71740.1"/>
    </source>
</evidence>
<evidence type="ECO:0000313" key="2">
    <source>
        <dbReference type="Proteomes" id="UP001196097"/>
    </source>
</evidence>
<protein>
    <submittedName>
        <fullName evidence="1">Uncharacterized protein</fullName>
    </submittedName>
</protein>
<keyword evidence="2" id="KW-1185">Reference proteome</keyword>
<proteinExistence type="predicted"/>
<sequence length="145" mass="15675">MSEEFWKEASNIEMPRISRSFPLVALLALFLLGAGMSNVAVGMPSCHSCAAVTDMSATGPACCRDDPAADISTHSRATQGQCMLICAGAHASGGLKLPEMTFPAQVTTGSVNFSRLMIFRPARYPIFFSHHIHHPPPLHRVRLVI</sequence>
<gene>
    <name evidence="1" type="ORF">HF292_007905</name>
</gene>